<organism evidence="1 2">
    <name type="scientific">Granulicella rosea</name>
    <dbReference type="NCBI Taxonomy" id="474952"/>
    <lineage>
        <taxon>Bacteria</taxon>
        <taxon>Pseudomonadati</taxon>
        <taxon>Acidobacteriota</taxon>
        <taxon>Terriglobia</taxon>
        <taxon>Terriglobales</taxon>
        <taxon>Acidobacteriaceae</taxon>
        <taxon>Granulicella</taxon>
    </lineage>
</organism>
<proteinExistence type="predicted"/>
<dbReference type="AlphaFoldDB" id="A0A239CVD9"/>
<name>A0A239CVD9_9BACT</name>
<dbReference type="OrthoDB" id="116383at2"/>
<reference evidence="1 2" key="1">
    <citation type="submission" date="2017-06" db="EMBL/GenBank/DDBJ databases">
        <authorList>
            <person name="Kim H.J."/>
            <person name="Triplett B.A."/>
        </authorList>
    </citation>
    <scope>NUCLEOTIDE SEQUENCE [LARGE SCALE GENOMIC DNA]</scope>
    <source>
        <strain evidence="1 2">DSM 18704</strain>
    </source>
</reference>
<evidence type="ECO:0000313" key="2">
    <source>
        <dbReference type="Proteomes" id="UP000198356"/>
    </source>
</evidence>
<sequence>MVAEWSVACGVDDPVLVVPWSFAETSYAETGATSPAAAGPEFVDLRENPYDLDHLPEAELHAPIMQALRALNANRSPVFTAKCDAYALDGDFADELEALQYELDIPAAEAPAGFASYIDLIWRDRSTFASFHQHEQLLHRLERHVEPLDHPYAALDCILRPAMVDLTGPQEGFAISVYVKAIGADAASAYENWGQALEAVVGVIRSKDLAQSRL</sequence>
<gene>
    <name evidence="1" type="ORF">SAMN05421770_101139</name>
</gene>
<evidence type="ECO:0000313" key="1">
    <source>
        <dbReference type="EMBL" id="SNS24175.1"/>
    </source>
</evidence>
<keyword evidence="2" id="KW-1185">Reference proteome</keyword>
<protein>
    <submittedName>
        <fullName evidence="1">Uncharacterized protein</fullName>
    </submittedName>
</protein>
<dbReference type="RefSeq" id="WP_089406475.1">
    <property type="nucleotide sequence ID" value="NZ_FZOU01000001.1"/>
</dbReference>
<dbReference type="Proteomes" id="UP000198356">
    <property type="component" value="Unassembled WGS sequence"/>
</dbReference>
<accession>A0A239CVD9</accession>
<dbReference type="EMBL" id="FZOU01000001">
    <property type="protein sequence ID" value="SNS24175.1"/>
    <property type="molecule type" value="Genomic_DNA"/>
</dbReference>